<evidence type="ECO:0000256" key="4">
    <source>
        <dbReference type="ARBA" id="ARBA00022989"/>
    </source>
</evidence>
<proteinExistence type="predicted"/>
<evidence type="ECO:0008006" key="9">
    <source>
        <dbReference type="Google" id="ProtNLM"/>
    </source>
</evidence>
<feature type="transmembrane region" description="Helical" evidence="6">
    <location>
        <begin position="167"/>
        <end position="188"/>
    </location>
</feature>
<dbReference type="GO" id="GO:0008360">
    <property type="term" value="P:regulation of cell shape"/>
    <property type="evidence" value="ECO:0007669"/>
    <property type="project" value="UniProtKB-KW"/>
</dbReference>
<dbReference type="InterPro" id="IPR001182">
    <property type="entry name" value="FtsW/RodA"/>
</dbReference>
<dbReference type="GO" id="GO:0032153">
    <property type="term" value="C:cell division site"/>
    <property type="evidence" value="ECO:0007669"/>
    <property type="project" value="TreeGrafter"/>
</dbReference>
<dbReference type="PROSITE" id="PS00428">
    <property type="entry name" value="FTSW_RODA_SPOVE"/>
    <property type="match status" value="1"/>
</dbReference>
<evidence type="ECO:0000256" key="5">
    <source>
        <dbReference type="ARBA" id="ARBA00023136"/>
    </source>
</evidence>
<dbReference type="OrthoDB" id="6419195at2759"/>
<evidence type="ECO:0000256" key="2">
    <source>
        <dbReference type="ARBA" id="ARBA00022692"/>
    </source>
</evidence>
<keyword evidence="3" id="KW-0133">Cell shape</keyword>
<feature type="transmembrane region" description="Helical" evidence="6">
    <location>
        <begin position="194"/>
        <end position="214"/>
    </location>
</feature>
<evidence type="ECO:0000256" key="3">
    <source>
        <dbReference type="ARBA" id="ARBA00022960"/>
    </source>
</evidence>
<accession>A0A7R9AHI0</accession>
<protein>
    <recommendedName>
        <fullName evidence="9">Rod shape-determining protein RodA</fullName>
    </recommendedName>
</protein>
<keyword evidence="8" id="KW-1185">Reference proteome</keyword>
<dbReference type="Pfam" id="PF01098">
    <property type="entry name" value="FTSW_RODA_SPOVE"/>
    <property type="match status" value="1"/>
</dbReference>
<dbReference type="PANTHER" id="PTHR30474">
    <property type="entry name" value="CELL CYCLE PROTEIN"/>
    <property type="match status" value="1"/>
</dbReference>
<dbReference type="NCBIfam" id="NF037961">
    <property type="entry name" value="RodA_shape"/>
    <property type="match status" value="1"/>
</dbReference>
<dbReference type="GO" id="GO:0005886">
    <property type="term" value="C:plasma membrane"/>
    <property type="evidence" value="ECO:0007669"/>
    <property type="project" value="TreeGrafter"/>
</dbReference>
<organism evidence="7">
    <name type="scientific">Darwinula stevensoni</name>
    <dbReference type="NCBI Taxonomy" id="69355"/>
    <lineage>
        <taxon>Eukaryota</taxon>
        <taxon>Metazoa</taxon>
        <taxon>Ecdysozoa</taxon>
        <taxon>Arthropoda</taxon>
        <taxon>Crustacea</taxon>
        <taxon>Oligostraca</taxon>
        <taxon>Ostracoda</taxon>
        <taxon>Podocopa</taxon>
        <taxon>Podocopida</taxon>
        <taxon>Darwinulocopina</taxon>
        <taxon>Darwinuloidea</taxon>
        <taxon>Darwinulidae</taxon>
        <taxon>Darwinula</taxon>
    </lineage>
</organism>
<keyword evidence="2 6" id="KW-0812">Transmembrane</keyword>
<evidence type="ECO:0000313" key="7">
    <source>
        <dbReference type="EMBL" id="CAD7254015.1"/>
    </source>
</evidence>
<dbReference type="GO" id="GO:0015648">
    <property type="term" value="F:lipid-linked peptidoglycan transporter activity"/>
    <property type="evidence" value="ECO:0007669"/>
    <property type="project" value="TreeGrafter"/>
</dbReference>
<gene>
    <name evidence="7" type="ORF">DSTB1V02_LOCUS13761</name>
</gene>
<dbReference type="Proteomes" id="UP000677054">
    <property type="component" value="Unassembled WGS sequence"/>
</dbReference>
<dbReference type="EMBL" id="LR906983">
    <property type="protein sequence ID" value="CAD7254015.1"/>
    <property type="molecule type" value="Genomic_DNA"/>
</dbReference>
<evidence type="ECO:0000313" key="8">
    <source>
        <dbReference type="Proteomes" id="UP000677054"/>
    </source>
</evidence>
<keyword evidence="4 6" id="KW-1133">Transmembrane helix</keyword>
<name>A0A7R9AHI0_9CRUS</name>
<evidence type="ECO:0000256" key="6">
    <source>
        <dbReference type="SAM" id="Phobius"/>
    </source>
</evidence>
<feature type="transmembrane region" description="Helical" evidence="6">
    <location>
        <begin position="136"/>
        <end position="155"/>
    </location>
</feature>
<dbReference type="InterPro" id="IPR018365">
    <property type="entry name" value="Cell_cycle_FtsW-rel_CS"/>
</dbReference>
<dbReference type="AlphaFoldDB" id="A0A7R9AHI0"/>
<sequence length="215" mass="23767">MGGFGFQPSELAKFGTSLALSSYLSSFNVRLDTLRSQLMSIALFLLPVILILLQPDMGSALHVLQKHQQERIKVWLKPEECDPRGSLYNVLQSKMAIGSGGLEGKGFLQGTMTKLNYVPEQSTDFIFCTIGEEQGFIGSFSIIALFLLLLYRLVTLAERQRTNFARHYAYCIAGIIFVHFLINIGMTMGVLPTIGIPLPFISYGGSSLIGFTIML</sequence>
<dbReference type="PANTHER" id="PTHR30474:SF1">
    <property type="entry name" value="PEPTIDOGLYCAN GLYCOSYLTRANSFERASE MRDB"/>
    <property type="match status" value="1"/>
</dbReference>
<evidence type="ECO:0000256" key="1">
    <source>
        <dbReference type="ARBA" id="ARBA00004141"/>
    </source>
</evidence>
<dbReference type="EMBL" id="CAJPEV010007466">
    <property type="protein sequence ID" value="CAG0904772.1"/>
    <property type="molecule type" value="Genomic_DNA"/>
</dbReference>
<feature type="non-terminal residue" evidence="7">
    <location>
        <position position="215"/>
    </location>
</feature>
<dbReference type="GO" id="GO:0051301">
    <property type="term" value="P:cell division"/>
    <property type="evidence" value="ECO:0007669"/>
    <property type="project" value="InterPro"/>
</dbReference>
<reference evidence="7" key="1">
    <citation type="submission" date="2020-11" db="EMBL/GenBank/DDBJ databases">
        <authorList>
            <person name="Tran Van P."/>
        </authorList>
    </citation>
    <scope>NUCLEOTIDE SEQUENCE</scope>
</reference>
<keyword evidence="5 6" id="KW-0472">Membrane</keyword>
<comment type="subcellular location">
    <subcellularLocation>
        <location evidence="1">Membrane</location>
        <topology evidence="1">Multi-pass membrane protein</topology>
    </subcellularLocation>
</comment>